<protein>
    <recommendedName>
        <fullName evidence="2">non-specific serine/threonine protein kinase</fullName>
        <ecNumber evidence="2">2.7.11.1</ecNumber>
    </recommendedName>
</protein>
<dbReference type="FunFam" id="3.80.10.10:FF:000129">
    <property type="entry name" value="Leucine-rich repeat receptor-like kinase"/>
    <property type="match status" value="1"/>
</dbReference>
<dbReference type="Pfam" id="PF07714">
    <property type="entry name" value="PK_Tyr_Ser-Thr"/>
    <property type="match status" value="1"/>
</dbReference>
<dbReference type="InterPro" id="IPR001611">
    <property type="entry name" value="Leu-rich_rpt"/>
</dbReference>
<evidence type="ECO:0000256" key="12">
    <source>
        <dbReference type="ARBA" id="ARBA00023170"/>
    </source>
</evidence>
<dbReference type="InterPro" id="IPR032675">
    <property type="entry name" value="LRR_dom_sf"/>
</dbReference>
<keyword evidence="4" id="KW-0597">Phosphoprotein</keyword>
<reference evidence="18" key="1">
    <citation type="submission" date="2025-08" db="UniProtKB">
        <authorList>
            <consortium name="RefSeq"/>
        </authorList>
    </citation>
    <scope>IDENTIFICATION</scope>
</reference>
<keyword evidence="12" id="KW-0675">Receptor</keyword>
<dbReference type="InterPro" id="IPR008271">
    <property type="entry name" value="Ser/Thr_kinase_AS"/>
</dbReference>
<dbReference type="Gene3D" id="3.80.10.10">
    <property type="entry name" value="Ribonuclease Inhibitor"/>
    <property type="match status" value="1"/>
</dbReference>
<evidence type="ECO:0000313" key="18">
    <source>
        <dbReference type="RefSeq" id="XP_029117350.1"/>
    </source>
</evidence>
<dbReference type="AlphaFoldDB" id="A0A8N4EYP2"/>
<gene>
    <name evidence="18" type="primary">LOC105034160</name>
</gene>
<evidence type="ECO:0000256" key="10">
    <source>
        <dbReference type="ARBA" id="ARBA00022989"/>
    </source>
</evidence>
<keyword evidence="6 15" id="KW-0812">Transmembrane</keyword>
<feature type="domain" description="Protein kinase" evidence="16">
    <location>
        <begin position="244"/>
        <end position="548"/>
    </location>
</feature>
<dbReference type="RefSeq" id="XP_029117350.1">
    <property type="nucleotide sequence ID" value="XM_029261517.1"/>
</dbReference>
<dbReference type="GO" id="GO:0016020">
    <property type="term" value="C:membrane"/>
    <property type="evidence" value="ECO:0007669"/>
    <property type="project" value="UniProtKB-SubCell"/>
</dbReference>
<dbReference type="PROSITE" id="PS00108">
    <property type="entry name" value="PROTEIN_KINASE_ST"/>
    <property type="match status" value="1"/>
</dbReference>
<dbReference type="PANTHER" id="PTHR45631">
    <property type="entry name" value="OS07G0107800 PROTEIN-RELATED"/>
    <property type="match status" value="1"/>
</dbReference>
<evidence type="ECO:0000256" key="4">
    <source>
        <dbReference type="ARBA" id="ARBA00022553"/>
    </source>
</evidence>
<dbReference type="SMART" id="SM00220">
    <property type="entry name" value="S_TKc"/>
    <property type="match status" value="1"/>
</dbReference>
<keyword evidence="8" id="KW-0677">Repeat</keyword>
<name>A0A8N4EYP2_ELAGV</name>
<dbReference type="SUPFAM" id="SSF52058">
    <property type="entry name" value="L domain-like"/>
    <property type="match status" value="1"/>
</dbReference>
<comment type="catalytic activity">
    <reaction evidence="13">
        <text>L-threonyl-[protein] + ATP = O-phospho-L-threonyl-[protein] + ADP + H(+)</text>
        <dbReference type="Rhea" id="RHEA:46608"/>
        <dbReference type="Rhea" id="RHEA-COMP:11060"/>
        <dbReference type="Rhea" id="RHEA-COMP:11605"/>
        <dbReference type="ChEBI" id="CHEBI:15378"/>
        <dbReference type="ChEBI" id="CHEBI:30013"/>
        <dbReference type="ChEBI" id="CHEBI:30616"/>
        <dbReference type="ChEBI" id="CHEBI:61977"/>
        <dbReference type="ChEBI" id="CHEBI:456216"/>
        <dbReference type="EC" id="2.7.11.1"/>
    </reaction>
</comment>
<comment type="subcellular location">
    <subcellularLocation>
        <location evidence="1">Membrane</location>
        <topology evidence="1">Single-pass membrane protein</topology>
    </subcellularLocation>
</comment>
<evidence type="ECO:0000256" key="14">
    <source>
        <dbReference type="ARBA" id="ARBA00048679"/>
    </source>
</evidence>
<dbReference type="InterPro" id="IPR000719">
    <property type="entry name" value="Prot_kinase_dom"/>
</dbReference>
<evidence type="ECO:0000256" key="3">
    <source>
        <dbReference type="ARBA" id="ARBA00022527"/>
    </source>
</evidence>
<evidence type="ECO:0000256" key="5">
    <source>
        <dbReference type="ARBA" id="ARBA00022614"/>
    </source>
</evidence>
<evidence type="ECO:0000256" key="11">
    <source>
        <dbReference type="ARBA" id="ARBA00023136"/>
    </source>
</evidence>
<comment type="catalytic activity">
    <reaction evidence="14">
        <text>L-seryl-[protein] + ATP = O-phospho-L-seryl-[protein] + ADP + H(+)</text>
        <dbReference type="Rhea" id="RHEA:17989"/>
        <dbReference type="Rhea" id="RHEA-COMP:9863"/>
        <dbReference type="Rhea" id="RHEA-COMP:11604"/>
        <dbReference type="ChEBI" id="CHEBI:15378"/>
        <dbReference type="ChEBI" id="CHEBI:29999"/>
        <dbReference type="ChEBI" id="CHEBI:30616"/>
        <dbReference type="ChEBI" id="CHEBI:83421"/>
        <dbReference type="ChEBI" id="CHEBI:456216"/>
        <dbReference type="EC" id="2.7.11.1"/>
    </reaction>
</comment>
<dbReference type="Proteomes" id="UP000504607">
    <property type="component" value="Unplaced"/>
</dbReference>
<dbReference type="PRINTS" id="PR00019">
    <property type="entry name" value="LEURICHRPT"/>
</dbReference>
<accession>A0A8N4EYP2</accession>
<organism evidence="17 18">
    <name type="scientific">Elaeis guineensis var. tenera</name>
    <name type="common">Oil palm</name>
    <dbReference type="NCBI Taxonomy" id="51953"/>
    <lineage>
        <taxon>Eukaryota</taxon>
        <taxon>Viridiplantae</taxon>
        <taxon>Streptophyta</taxon>
        <taxon>Embryophyta</taxon>
        <taxon>Tracheophyta</taxon>
        <taxon>Spermatophyta</taxon>
        <taxon>Magnoliopsida</taxon>
        <taxon>Liliopsida</taxon>
        <taxon>Arecaceae</taxon>
        <taxon>Arecoideae</taxon>
        <taxon>Cocoseae</taxon>
        <taxon>Elaeidinae</taxon>
        <taxon>Elaeis</taxon>
    </lineage>
</organism>
<evidence type="ECO:0000256" key="13">
    <source>
        <dbReference type="ARBA" id="ARBA00047899"/>
    </source>
</evidence>
<keyword evidence="11 15" id="KW-0472">Membrane</keyword>
<evidence type="ECO:0000256" key="7">
    <source>
        <dbReference type="ARBA" id="ARBA00022729"/>
    </source>
</evidence>
<dbReference type="SUPFAM" id="SSF56112">
    <property type="entry name" value="Protein kinase-like (PK-like)"/>
    <property type="match status" value="1"/>
</dbReference>
<dbReference type="PANTHER" id="PTHR45631:SF202">
    <property type="entry name" value="SENESCENCE-INDUCED RECEPTOR-LIKE SERINE_THREONINE-PROTEIN KINASE"/>
    <property type="match status" value="1"/>
</dbReference>
<keyword evidence="17" id="KW-1185">Reference proteome</keyword>
<keyword evidence="3" id="KW-0723">Serine/threonine-protein kinase</keyword>
<keyword evidence="7" id="KW-0732">Signal</keyword>
<dbReference type="Pfam" id="PF12819">
    <property type="entry name" value="Malectin_like"/>
    <property type="match status" value="1"/>
</dbReference>
<dbReference type="EC" id="2.7.11.1" evidence="2"/>
<dbReference type="GO" id="GO:0005524">
    <property type="term" value="F:ATP binding"/>
    <property type="evidence" value="ECO:0007669"/>
    <property type="project" value="InterPro"/>
</dbReference>
<evidence type="ECO:0000313" key="17">
    <source>
        <dbReference type="Proteomes" id="UP000504607"/>
    </source>
</evidence>
<keyword evidence="5" id="KW-0433">Leucine-rich repeat</keyword>
<dbReference type="Pfam" id="PF13855">
    <property type="entry name" value="LRR_8"/>
    <property type="match status" value="1"/>
</dbReference>
<dbReference type="InterPro" id="IPR001245">
    <property type="entry name" value="Ser-Thr/Tyr_kinase_cat_dom"/>
</dbReference>
<dbReference type="InterPro" id="IPR024788">
    <property type="entry name" value="Malectin-like_Carb-bd_dom"/>
</dbReference>
<evidence type="ECO:0000256" key="6">
    <source>
        <dbReference type="ARBA" id="ARBA00022692"/>
    </source>
</evidence>
<dbReference type="Gene3D" id="1.10.510.10">
    <property type="entry name" value="Transferase(Phosphotransferase) domain 1"/>
    <property type="match status" value="1"/>
</dbReference>
<dbReference type="GO" id="GO:0004674">
    <property type="term" value="F:protein serine/threonine kinase activity"/>
    <property type="evidence" value="ECO:0007669"/>
    <property type="project" value="UniProtKB-KW"/>
</dbReference>
<evidence type="ECO:0000256" key="15">
    <source>
        <dbReference type="SAM" id="Phobius"/>
    </source>
</evidence>
<evidence type="ECO:0000259" key="16">
    <source>
        <dbReference type="PROSITE" id="PS50011"/>
    </source>
</evidence>
<evidence type="ECO:0000256" key="9">
    <source>
        <dbReference type="ARBA" id="ARBA00022777"/>
    </source>
</evidence>
<evidence type="ECO:0000256" key="8">
    <source>
        <dbReference type="ARBA" id="ARBA00022737"/>
    </source>
</evidence>
<proteinExistence type="predicted"/>
<dbReference type="FunFam" id="1.10.510.10:FF:000146">
    <property type="entry name" value="LRR receptor-like serine/threonine-protein kinase IOS1"/>
    <property type="match status" value="1"/>
</dbReference>
<keyword evidence="9" id="KW-0418">Kinase</keyword>
<keyword evidence="10 15" id="KW-1133">Transmembrane helix</keyword>
<keyword evidence="9" id="KW-0808">Transferase</keyword>
<dbReference type="InterPro" id="IPR011009">
    <property type="entry name" value="Kinase-like_dom_sf"/>
</dbReference>
<evidence type="ECO:0000256" key="2">
    <source>
        <dbReference type="ARBA" id="ARBA00012513"/>
    </source>
</evidence>
<evidence type="ECO:0000256" key="1">
    <source>
        <dbReference type="ARBA" id="ARBA00004167"/>
    </source>
</evidence>
<dbReference type="PROSITE" id="PS50011">
    <property type="entry name" value="PROTEIN_KINASE_DOM"/>
    <property type="match status" value="1"/>
</dbReference>
<feature type="transmembrane region" description="Helical" evidence="15">
    <location>
        <begin position="322"/>
        <end position="347"/>
    </location>
</feature>
<sequence length="588" mass="66433">MHFHNDFFNVELLIFRYPNDTYDRIWWTHNFEPLWLRINTSETIQIIRGDAFKVPSIVMSSAVTPSNNTILEFYWDSQSGFVRPSYCIYMHFAEFDYLPPNRTRLIDVIMNGQVLKRNFQPTYLLSTHIPLTYELGSSTRYQFNITKAADSILPPILNAIELYSTLLLPNLASDRTDVRAMMDLKQLYDMKIWQGDACAPQDFTWKGILCTFSSSNPPRVTSINLSSLRLTGNIPNAIDNLKAIEYLDLSNNNFTGPIPNFLSGLNSLRMLNLSNNQLNGSIPKALRQKQENGFLELRTENNPGLCTNGNECVDDHGKKKTLATAVIVVIAVILASLILLAIIVVVVRRQRRRKTPTPPYKDGTGRVLNWRERLRIAVDAALGLEYLHRGCAPPIIHRDVKTSNILLSQNLVAKIADFGLSKAFLTDDHTHVSTEVVVGTLGYMDPEYHDTFQLNEKSDIYSFGVVLLELITSLPAVLKNPDRGHIVQWVQQQLAKGEITDVVDVGLKGEYNINSIWKVIDTAMKCTMPTASQRPTMTQVVIQLKESLQLEVGHERAQNIYVEVLEQTDSTEIASIDMKTTMSGPTAR</sequence>